<dbReference type="InterPro" id="IPR014729">
    <property type="entry name" value="Rossmann-like_a/b/a_fold"/>
</dbReference>
<dbReference type="PANTHER" id="PTHR42780">
    <property type="entry name" value="SOLEUCYL-TRNA SYNTHETASE"/>
    <property type="match status" value="1"/>
</dbReference>
<evidence type="ECO:0000256" key="9">
    <source>
        <dbReference type="NCBIfam" id="TIGR00392"/>
    </source>
</evidence>
<dbReference type="GO" id="GO:0005737">
    <property type="term" value="C:cytoplasm"/>
    <property type="evidence" value="ECO:0007669"/>
    <property type="project" value="UniProtKB-UniRule"/>
</dbReference>
<gene>
    <name evidence="12" type="ORF">COV86_03290</name>
</gene>
<dbReference type="CDD" id="cd07961">
    <property type="entry name" value="Anticodon_Ia_Ile_ABEc"/>
    <property type="match status" value="1"/>
</dbReference>
<dbReference type="NCBIfam" id="TIGR00392">
    <property type="entry name" value="ileS"/>
    <property type="match status" value="1"/>
</dbReference>
<reference evidence="12 13" key="1">
    <citation type="submission" date="2017-09" db="EMBL/GenBank/DDBJ databases">
        <title>Depth-based differentiation of microbial function through sediment-hosted aquifers and enrichment of novel symbionts in the deep terrestrial subsurface.</title>
        <authorList>
            <person name="Probst A.J."/>
            <person name="Ladd B."/>
            <person name="Jarett J.K."/>
            <person name="Geller-Mcgrath D.E."/>
            <person name="Sieber C.M."/>
            <person name="Emerson J.B."/>
            <person name="Anantharaman K."/>
            <person name="Thomas B.C."/>
            <person name="Malmstrom R."/>
            <person name="Stieglmeier M."/>
            <person name="Klingl A."/>
            <person name="Woyke T."/>
            <person name="Ryan C.M."/>
            <person name="Banfield J.F."/>
        </authorList>
    </citation>
    <scope>NUCLEOTIDE SEQUENCE [LARGE SCALE GENOMIC DNA]</scope>
    <source>
        <strain evidence="12">CG11_big_fil_rev_8_21_14_0_20_35_14</strain>
    </source>
</reference>
<evidence type="ECO:0000313" key="12">
    <source>
        <dbReference type="EMBL" id="PIQ72382.1"/>
    </source>
</evidence>
<dbReference type="AlphaFoldDB" id="A0A2H0KMA0"/>
<evidence type="ECO:0000256" key="7">
    <source>
        <dbReference type="ARBA" id="ARBA00025217"/>
    </source>
</evidence>
<organism evidence="12 13">
    <name type="scientific">Candidatus Roizmanbacteria bacterium CG11_big_fil_rev_8_21_14_0_20_35_14</name>
    <dbReference type="NCBI Taxonomy" id="1974855"/>
    <lineage>
        <taxon>Bacteria</taxon>
        <taxon>Candidatus Roizmaniibacteriota</taxon>
    </lineage>
</organism>
<dbReference type="GO" id="GO:0006428">
    <property type="term" value="P:isoleucyl-tRNA aminoacylation"/>
    <property type="evidence" value="ECO:0007669"/>
    <property type="project" value="UniProtKB-UniRule"/>
</dbReference>
<evidence type="ECO:0000259" key="11">
    <source>
        <dbReference type="Pfam" id="PF08264"/>
    </source>
</evidence>
<evidence type="ECO:0000256" key="1">
    <source>
        <dbReference type="ARBA" id="ARBA00013165"/>
    </source>
</evidence>
<dbReference type="InterPro" id="IPR013155">
    <property type="entry name" value="M/V/L/I-tRNA-synth_anticd-bd"/>
</dbReference>
<dbReference type="SUPFAM" id="SSF52374">
    <property type="entry name" value="Nucleotidylyl transferase"/>
    <property type="match status" value="1"/>
</dbReference>
<keyword evidence="3" id="KW-0547">Nucleotide-binding</keyword>
<dbReference type="Gene3D" id="1.10.730.10">
    <property type="entry name" value="Isoleucyl-tRNA Synthetase, Domain 1"/>
    <property type="match status" value="1"/>
</dbReference>
<feature type="domain" description="Methionyl/Valyl/Leucyl/Isoleucyl-tRNA synthetase anticodon-binding" evidence="11">
    <location>
        <begin position="738"/>
        <end position="893"/>
    </location>
</feature>
<dbReference type="InterPro" id="IPR002300">
    <property type="entry name" value="aa-tRNA-synth_Ia"/>
</dbReference>
<dbReference type="Pfam" id="PF08264">
    <property type="entry name" value="Anticodon_1"/>
    <property type="match status" value="1"/>
</dbReference>
<comment type="function">
    <text evidence="7">Catalyzes the attachment of isoleucine to tRNA(Ile). As IleRS can inadvertently accommodate and process structurally similar amino acids such as valine, to avoid such errors it has two additional distinct tRNA(Ile)-dependent editing activities. One activity is designated as 'pretransfer' editing and involves the hydrolysis of activated Val-AMP. The other activity is designated 'posttransfer' editing and involves deacylation of mischarged Val-tRNA(Ile).</text>
</comment>
<dbReference type="SUPFAM" id="SSF50677">
    <property type="entry name" value="ValRS/IleRS/LeuRS editing domain"/>
    <property type="match status" value="1"/>
</dbReference>
<dbReference type="GO" id="GO:0004822">
    <property type="term" value="F:isoleucine-tRNA ligase activity"/>
    <property type="evidence" value="ECO:0007669"/>
    <property type="project" value="UniProtKB-UniRule"/>
</dbReference>
<accession>A0A2H0KMA0</accession>
<sequence length="1007" mass="117139">MFKNVNSNISFPEMEKKWLKHWYEKGIVSKYLAKNRNSKKYFSFLDGPITANNPMGVHHAWGRTYKDLWPKFYNLLGYKQRFQNGFDCQGLWVEVEVEKELGLRTKKDIENLVPGDPKASIAKFVQLCKDRVMKFSTVQTKQSKRLGYFADWDHSYFTMSDENNNMIWRFLKVCYENGWIYKGRESVPWCPRCETAISQHEMLTEDYKELVHESIYFKLPIINNKSQITNKHQNEFLLVWTTTPWTIPANISVAIDKTLDYSLVETEGERLWLTKDRINDVLKGKIHKVIKTVKGEELVGLKYKGPFDDLPAVKKVAEENSNNFHIVFATDQNILPVTTAEGTGMVHTAVSAGTEDFKIGKKLSLPMIPVIQDNADYLPDLGFLSGKNAKKHPEIIIDYLKQKENGKYLLKTMPFTHRYPACWRCKTELVWKVEDEWYIAMDRPSRKATAGKQTSLTLRQRMIEVAKKIKWMPEFGLDRELDWLTNMHDWLISKKNRYWGLALPIYECDSCKNFEVIESREELKKKAVSGWDKFEGHTPHKPYIDEVKTRCSNCGKLVSRINDVGNPWLDAGIVSYSTITENNQGESLYLKDKKAWRKWFPADFITESFPGQFKNWFYALIAESTVLENEPSFRRVLGYATLLGEDGRPMHKSWGNMIEFNEGADKIGVDVMRWMFVRQNPSDNLLFGYKKADEVRRQFYLMLWNVYKFFVEYSNLDKWSGHPQGDQTYNGHPKGVLDKWILSRFANLVLLVEKSLKEFDAKDATLEIEKFVSDLSTWYIRRSRDRIWVNSEDKKDKESFYSTLYYILVNLSIIISPFMPFVSEEIYVNLTCLPAGKAGKESVHLESWPSFAKASEGKPKINEKLEKEMELARKIVETGHAKRKEEGKKVRMPLAKLELEVESGFSKISPAVWQIVLDELNIKNIVVNKTERFPKKEVSVSEDNLNHEGSVRDLIRSIQSRRKELGLKPTDFIELTVPETYLEDSDLIKKKVMAKKVKVGQTLVVSK</sequence>
<evidence type="ECO:0000313" key="13">
    <source>
        <dbReference type="Proteomes" id="UP000229570"/>
    </source>
</evidence>
<dbReference type="Proteomes" id="UP000229570">
    <property type="component" value="Unassembled WGS sequence"/>
</dbReference>
<evidence type="ECO:0000256" key="8">
    <source>
        <dbReference type="ARBA" id="ARBA00048359"/>
    </source>
</evidence>
<feature type="domain" description="Aminoacyl-tRNA synthetase class Ia" evidence="10">
    <location>
        <begin position="17"/>
        <end position="678"/>
    </location>
</feature>
<dbReference type="GO" id="GO:0002161">
    <property type="term" value="F:aminoacyl-tRNA deacylase activity"/>
    <property type="evidence" value="ECO:0007669"/>
    <property type="project" value="InterPro"/>
</dbReference>
<dbReference type="EC" id="6.1.1.5" evidence="1 9"/>
<dbReference type="Pfam" id="PF00133">
    <property type="entry name" value="tRNA-synt_1"/>
    <property type="match status" value="1"/>
</dbReference>
<proteinExistence type="predicted"/>
<evidence type="ECO:0000259" key="10">
    <source>
        <dbReference type="Pfam" id="PF00133"/>
    </source>
</evidence>
<dbReference type="InterPro" id="IPR009080">
    <property type="entry name" value="tRNAsynth_Ia_anticodon-bd"/>
</dbReference>
<evidence type="ECO:0000256" key="2">
    <source>
        <dbReference type="ARBA" id="ARBA00022598"/>
    </source>
</evidence>
<evidence type="ECO:0000256" key="5">
    <source>
        <dbReference type="ARBA" id="ARBA00022917"/>
    </source>
</evidence>
<dbReference type="SUPFAM" id="SSF47323">
    <property type="entry name" value="Anticodon-binding domain of a subclass of class I aminoacyl-tRNA synthetases"/>
    <property type="match status" value="1"/>
</dbReference>
<dbReference type="InterPro" id="IPR033709">
    <property type="entry name" value="Anticodon_Ile_ABEc"/>
</dbReference>
<dbReference type="InterPro" id="IPR023586">
    <property type="entry name" value="Ile-tRNA-ligase_type2"/>
</dbReference>
<dbReference type="GO" id="GO:0005524">
    <property type="term" value="F:ATP binding"/>
    <property type="evidence" value="ECO:0007669"/>
    <property type="project" value="UniProtKB-KW"/>
</dbReference>
<keyword evidence="5" id="KW-0648">Protein biosynthesis</keyword>
<dbReference type="GO" id="GO:0000049">
    <property type="term" value="F:tRNA binding"/>
    <property type="evidence" value="ECO:0007669"/>
    <property type="project" value="InterPro"/>
</dbReference>
<dbReference type="Gene3D" id="3.90.740.10">
    <property type="entry name" value="Valyl/Leucyl/Isoleucyl-tRNA synthetase, editing domain"/>
    <property type="match status" value="1"/>
</dbReference>
<dbReference type="Gene3D" id="3.40.50.620">
    <property type="entry name" value="HUPs"/>
    <property type="match status" value="2"/>
</dbReference>
<dbReference type="PRINTS" id="PR00984">
    <property type="entry name" value="TRNASYNTHILE"/>
</dbReference>
<keyword evidence="2 12" id="KW-0436">Ligase</keyword>
<evidence type="ECO:0000256" key="6">
    <source>
        <dbReference type="ARBA" id="ARBA00023146"/>
    </source>
</evidence>
<protein>
    <recommendedName>
        <fullName evidence="1 9">Isoleucine--tRNA ligase</fullName>
        <ecNumber evidence="1 9">6.1.1.5</ecNumber>
    </recommendedName>
</protein>
<comment type="caution">
    <text evidence="12">The sequence shown here is derived from an EMBL/GenBank/DDBJ whole genome shotgun (WGS) entry which is preliminary data.</text>
</comment>
<keyword evidence="6" id="KW-0030">Aminoacyl-tRNA synthetase</keyword>
<keyword evidence="4" id="KW-0067">ATP-binding</keyword>
<name>A0A2H0KMA0_9BACT</name>
<dbReference type="EMBL" id="PCVL01000046">
    <property type="protein sequence ID" value="PIQ72382.1"/>
    <property type="molecule type" value="Genomic_DNA"/>
</dbReference>
<evidence type="ECO:0000256" key="3">
    <source>
        <dbReference type="ARBA" id="ARBA00022741"/>
    </source>
</evidence>
<comment type="catalytic activity">
    <reaction evidence="8">
        <text>tRNA(Ile) + L-isoleucine + ATP = L-isoleucyl-tRNA(Ile) + AMP + diphosphate</text>
        <dbReference type="Rhea" id="RHEA:11060"/>
        <dbReference type="Rhea" id="RHEA-COMP:9666"/>
        <dbReference type="Rhea" id="RHEA-COMP:9695"/>
        <dbReference type="ChEBI" id="CHEBI:30616"/>
        <dbReference type="ChEBI" id="CHEBI:33019"/>
        <dbReference type="ChEBI" id="CHEBI:58045"/>
        <dbReference type="ChEBI" id="CHEBI:78442"/>
        <dbReference type="ChEBI" id="CHEBI:78528"/>
        <dbReference type="ChEBI" id="CHEBI:456215"/>
        <dbReference type="EC" id="6.1.1.5"/>
    </reaction>
</comment>
<dbReference type="InterPro" id="IPR009008">
    <property type="entry name" value="Val/Leu/Ile-tRNA-synth_edit"/>
</dbReference>
<evidence type="ECO:0000256" key="4">
    <source>
        <dbReference type="ARBA" id="ARBA00022840"/>
    </source>
</evidence>
<dbReference type="InterPro" id="IPR002301">
    <property type="entry name" value="Ile-tRNA-ligase"/>
</dbReference>
<dbReference type="PANTHER" id="PTHR42780:SF1">
    <property type="entry name" value="ISOLEUCINE--TRNA LIGASE, CYTOPLASMIC"/>
    <property type="match status" value="1"/>
</dbReference>
<dbReference type="Pfam" id="PF19302">
    <property type="entry name" value="DUF5915"/>
    <property type="match status" value="1"/>
</dbReference>